<feature type="domain" description="Helix-turn-helix" evidence="2">
    <location>
        <begin position="14"/>
        <end position="62"/>
    </location>
</feature>
<feature type="coiled-coil region" evidence="1">
    <location>
        <begin position="83"/>
        <end position="120"/>
    </location>
</feature>
<comment type="caution">
    <text evidence="3">The sequence shown here is derived from an EMBL/GenBank/DDBJ whole genome shotgun (WGS) entry which is preliminary data.</text>
</comment>
<sequence>METKPEAPIAKSEMSSTEAAEFLHVTRRSVARFATEGKLASQKKGNKLFFKRSDVEDFALKRGIIQPLETEPQSRILTVAQLISTVKEEVDTLKEEINAKQQLLAEREKFLSDLQYAERR</sequence>
<dbReference type="RefSeq" id="WP_065435006.1">
    <property type="nucleotide sequence ID" value="NZ_BCYB01000035.1"/>
</dbReference>
<gene>
    <name evidence="3" type="ORF">PMN70_09240</name>
</gene>
<evidence type="ECO:0000313" key="3">
    <source>
        <dbReference type="EMBL" id="MDB6492362.1"/>
    </source>
</evidence>
<proteinExistence type="predicted"/>
<evidence type="ECO:0000259" key="2">
    <source>
        <dbReference type="Pfam" id="PF12728"/>
    </source>
</evidence>
<organism evidence="3 4">
    <name type="scientific">Bifidobacterium pseudocatenulatum</name>
    <dbReference type="NCBI Taxonomy" id="28026"/>
    <lineage>
        <taxon>Bacteria</taxon>
        <taxon>Bacillati</taxon>
        <taxon>Actinomycetota</taxon>
        <taxon>Actinomycetes</taxon>
        <taxon>Bifidobacteriales</taxon>
        <taxon>Bifidobacteriaceae</taxon>
        <taxon>Bifidobacterium</taxon>
    </lineage>
</organism>
<dbReference type="AlphaFoldDB" id="A0ABD4W9S0"/>
<name>A0ABD4W9S0_BIFPS</name>
<reference evidence="3 4" key="1">
    <citation type="submission" date="2023-01" db="EMBL/GenBank/DDBJ databases">
        <title>Human gut microbiome strain richness.</title>
        <authorList>
            <person name="Chen-Liaw A."/>
        </authorList>
    </citation>
    <scope>NUCLEOTIDE SEQUENCE [LARGE SCALE GENOMIC DNA]</scope>
    <source>
        <strain evidence="3 4">RTP21311st1_C8_RTP21311_201001</strain>
    </source>
</reference>
<dbReference type="InterPro" id="IPR009061">
    <property type="entry name" value="DNA-bd_dom_put_sf"/>
</dbReference>
<evidence type="ECO:0000256" key="1">
    <source>
        <dbReference type="SAM" id="Coils"/>
    </source>
</evidence>
<dbReference type="InterPro" id="IPR041657">
    <property type="entry name" value="HTH_17"/>
</dbReference>
<dbReference type="EMBL" id="JAQKRA010000010">
    <property type="protein sequence ID" value="MDB6492362.1"/>
    <property type="molecule type" value="Genomic_DNA"/>
</dbReference>
<keyword evidence="1" id="KW-0175">Coiled coil</keyword>
<protein>
    <submittedName>
        <fullName evidence="3">Helix-turn-helix domain-containing protein</fullName>
    </submittedName>
</protein>
<dbReference type="SUPFAM" id="SSF46955">
    <property type="entry name" value="Putative DNA-binding domain"/>
    <property type="match status" value="1"/>
</dbReference>
<evidence type="ECO:0000313" key="4">
    <source>
        <dbReference type="Proteomes" id="UP001212008"/>
    </source>
</evidence>
<dbReference type="Pfam" id="PF12728">
    <property type="entry name" value="HTH_17"/>
    <property type="match status" value="1"/>
</dbReference>
<dbReference type="Proteomes" id="UP001212008">
    <property type="component" value="Unassembled WGS sequence"/>
</dbReference>
<accession>A0ABD4W9S0</accession>